<dbReference type="InterPro" id="IPR000462">
    <property type="entry name" value="CDP-OH_P_trans"/>
</dbReference>
<dbReference type="PROSITE" id="PS00379">
    <property type="entry name" value="CDP_ALCOHOL_P_TRANSF"/>
    <property type="match status" value="1"/>
</dbReference>
<evidence type="ECO:0000256" key="11">
    <source>
        <dbReference type="NCBIfam" id="TIGR00560"/>
    </source>
</evidence>
<evidence type="ECO:0000256" key="5">
    <source>
        <dbReference type="ARBA" id="ARBA00022692"/>
    </source>
</evidence>
<feature type="transmembrane region" description="Helical" evidence="13">
    <location>
        <begin position="163"/>
        <end position="184"/>
    </location>
</feature>
<dbReference type="UniPathway" id="UPA00085"/>
<dbReference type="Gene3D" id="1.20.120.1760">
    <property type="match status" value="1"/>
</dbReference>
<evidence type="ECO:0000256" key="1">
    <source>
        <dbReference type="ARBA" id="ARBA00004141"/>
    </source>
</evidence>
<evidence type="ECO:0000256" key="4">
    <source>
        <dbReference type="ARBA" id="ARBA00022679"/>
    </source>
</evidence>
<reference evidence="15" key="1">
    <citation type="submission" date="2016-12" db="EMBL/GenBank/DDBJ databases">
        <authorList>
            <person name="Meng X."/>
        </authorList>
    </citation>
    <scope>NUCLEOTIDE SEQUENCE [LARGE SCALE GENOMIC DNA]</scope>
    <source>
        <strain evidence="15">DSM 20732</strain>
    </source>
</reference>
<sequence>MPEAKTTVSLWNPANLLTMLRLALVPVFVVLLWHNSPTSRWGAAAVFAVAAATDKFDGDLARKYGWITNFGKLADPIADKALVMSALVLLTWQGVLWWWVAPVIIVRELGITVLRLSLARVEVIAANNLGKLKTVTQMLFIQLALIPWSTFLSPGAVGRVQVVVEVLVVIAVVLTVWSGVGYIWGARQSLRARD</sequence>
<evidence type="ECO:0000256" key="2">
    <source>
        <dbReference type="ARBA" id="ARBA00010441"/>
    </source>
</evidence>
<dbReference type="PIRSF" id="PIRSF000847">
    <property type="entry name" value="Phos_ph_gly_syn"/>
    <property type="match status" value="1"/>
</dbReference>
<comment type="subcellular location">
    <subcellularLocation>
        <location evidence="1">Membrane</location>
        <topology evidence="1">Multi-pass membrane protein</topology>
    </subcellularLocation>
</comment>
<comment type="similarity">
    <text evidence="2 12">Belongs to the CDP-alcohol phosphatidyltransferase class-I family.</text>
</comment>
<feature type="transmembrane region" description="Helical" evidence="13">
    <location>
        <begin position="139"/>
        <end position="157"/>
    </location>
</feature>
<comment type="caution">
    <text evidence="14">The sequence shown here is derived from an EMBL/GenBank/DDBJ whole genome shotgun (WGS) entry which is preliminary data.</text>
</comment>
<evidence type="ECO:0000256" key="13">
    <source>
        <dbReference type="SAM" id="Phobius"/>
    </source>
</evidence>
<evidence type="ECO:0000256" key="12">
    <source>
        <dbReference type="RuleBase" id="RU003750"/>
    </source>
</evidence>
<proteinExistence type="inferred from homology"/>
<dbReference type="InterPro" id="IPR050324">
    <property type="entry name" value="CDP-alcohol_PTase-I"/>
</dbReference>
<keyword evidence="8 13" id="KW-0472">Membrane</keyword>
<dbReference type="Proteomes" id="UP000185612">
    <property type="component" value="Unassembled WGS sequence"/>
</dbReference>
<dbReference type="NCBIfam" id="TIGR00560">
    <property type="entry name" value="pgsA"/>
    <property type="match status" value="1"/>
</dbReference>
<keyword evidence="9" id="KW-0594">Phospholipid biosynthesis</keyword>
<protein>
    <recommendedName>
        <fullName evidence="11">CDP-diacylglycerol--glycerol-3-phosphate 3-phosphatidyltransferase</fullName>
        <ecNumber evidence="11">2.7.8.5</ecNumber>
    </recommendedName>
</protein>
<dbReference type="InterPro" id="IPR048254">
    <property type="entry name" value="CDP_ALCOHOL_P_TRANSF_CS"/>
</dbReference>
<evidence type="ECO:0000256" key="8">
    <source>
        <dbReference type="ARBA" id="ARBA00023136"/>
    </source>
</evidence>
<evidence type="ECO:0000313" key="14">
    <source>
        <dbReference type="EMBL" id="OKL51565.1"/>
    </source>
</evidence>
<dbReference type="OrthoDB" id="9796672at2"/>
<dbReference type="GO" id="GO:0008444">
    <property type="term" value="F:CDP-diacylglycerol-glycerol-3-phosphate 3-phosphatidyltransferase activity"/>
    <property type="evidence" value="ECO:0007669"/>
    <property type="project" value="UniProtKB-UniRule"/>
</dbReference>
<evidence type="ECO:0000256" key="3">
    <source>
        <dbReference type="ARBA" id="ARBA00022516"/>
    </source>
</evidence>
<dbReference type="AlphaFoldDB" id="A0A1Q5PVW7"/>
<dbReference type="GO" id="GO:0016020">
    <property type="term" value="C:membrane"/>
    <property type="evidence" value="ECO:0007669"/>
    <property type="project" value="UniProtKB-SubCell"/>
</dbReference>
<evidence type="ECO:0000256" key="7">
    <source>
        <dbReference type="ARBA" id="ARBA00023098"/>
    </source>
</evidence>
<evidence type="ECO:0000256" key="6">
    <source>
        <dbReference type="ARBA" id="ARBA00022989"/>
    </source>
</evidence>
<keyword evidence="15" id="KW-1185">Reference proteome</keyword>
<evidence type="ECO:0000256" key="9">
    <source>
        <dbReference type="ARBA" id="ARBA00023209"/>
    </source>
</evidence>
<gene>
    <name evidence="14" type="ORF">BSZ40_06895</name>
</gene>
<dbReference type="STRING" id="52770.BSZ40_06895"/>
<keyword evidence="4 12" id="KW-0808">Transferase</keyword>
<keyword evidence="10" id="KW-1208">Phospholipid metabolism</keyword>
<dbReference type="PANTHER" id="PTHR14269">
    <property type="entry name" value="CDP-DIACYLGLYCEROL--GLYCEROL-3-PHOSPHATE 3-PHOSPHATIDYLTRANSFERASE-RELATED"/>
    <property type="match status" value="1"/>
</dbReference>
<dbReference type="InterPro" id="IPR004570">
    <property type="entry name" value="Phosphatidylglycerol_P_synth"/>
</dbReference>
<dbReference type="EC" id="2.7.8.5" evidence="11"/>
<dbReference type="InParanoid" id="A0A1Q5PVW7"/>
<dbReference type="PANTHER" id="PTHR14269:SF52">
    <property type="entry name" value="PHOSPHATIDYLGLYCEROPHOSPHATE SYNTHASE-RELATED"/>
    <property type="match status" value="1"/>
</dbReference>
<evidence type="ECO:0000313" key="15">
    <source>
        <dbReference type="Proteomes" id="UP000185612"/>
    </source>
</evidence>
<keyword evidence="6 13" id="KW-1133">Transmembrane helix</keyword>
<evidence type="ECO:0000256" key="10">
    <source>
        <dbReference type="ARBA" id="ARBA00023264"/>
    </source>
</evidence>
<keyword evidence="7" id="KW-0443">Lipid metabolism</keyword>
<feature type="transmembrane region" description="Helical" evidence="13">
    <location>
        <begin position="96"/>
        <end position="118"/>
    </location>
</feature>
<organism evidence="14 15">
    <name type="scientific">Buchananella hordeovulneris</name>
    <dbReference type="NCBI Taxonomy" id="52770"/>
    <lineage>
        <taxon>Bacteria</taxon>
        <taxon>Bacillati</taxon>
        <taxon>Actinomycetota</taxon>
        <taxon>Actinomycetes</taxon>
        <taxon>Actinomycetales</taxon>
        <taxon>Actinomycetaceae</taxon>
        <taxon>Buchananella</taxon>
    </lineage>
</organism>
<dbReference type="Pfam" id="PF01066">
    <property type="entry name" value="CDP-OH_P_transf"/>
    <property type="match status" value="1"/>
</dbReference>
<dbReference type="EMBL" id="MQVS01000006">
    <property type="protein sequence ID" value="OKL51565.1"/>
    <property type="molecule type" value="Genomic_DNA"/>
</dbReference>
<dbReference type="RefSeq" id="WP_073824557.1">
    <property type="nucleotide sequence ID" value="NZ_MQVS01000006.1"/>
</dbReference>
<keyword evidence="3" id="KW-0444">Lipid biosynthesis</keyword>
<dbReference type="InterPro" id="IPR043130">
    <property type="entry name" value="CDP-OH_PTrfase_TM_dom"/>
</dbReference>
<keyword evidence="5 13" id="KW-0812">Transmembrane</keyword>
<accession>A0A1Q5PVW7</accession>
<dbReference type="FunCoup" id="A0A1Q5PVW7">
    <property type="interactions" value="145"/>
</dbReference>
<dbReference type="GO" id="GO:0046474">
    <property type="term" value="P:glycerophospholipid biosynthetic process"/>
    <property type="evidence" value="ECO:0007669"/>
    <property type="project" value="TreeGrafter"/>
</dbReference>
<name>A0A1Q5PVW7_9ACTO</name>